<dbReference type="Gene3D" id="3.40.50.970">
    <property type="match status" value="2"/>
</dbReference>
<dbReference type="RefSeq" id="WP_251262568.1">
    <property type="nucleotide sequence ID" value="NZ_JAMQGP010000008.1"/>
</dbReference>
<dbReference type="InterPro" id="IPR032264">
    <property type="entry name" value="MenD_middle"/>
</dbReference>
<dbReference type="SUPFAM" id="SSF52518">
    <property type="entry name" value="Thiamin diphosphate-binding fold (THDP-binding)"/>
    <property type="match status" value="2"/>
</dbReference>
<dbReference type="HAMAP" id="MF_01659">
    <property type="entry name" value="MenD"/>
    <property type="match status" value="1"/>
</dbReference>
<protein>
    <recommendedName>
        <fullName evidence="7">2-succinyl-5-enolpyruvyl-6-hydroxy-3-cyclohexene-1-carboxylate synthase</fullName>
        <shortName evidence="7">SEPHCHC synthase</shortName>
        <ecNumber evidence="7">2.2.1.9</ecNumber>
    </recommendedName>
    <alternativeName>
        <fullName evidence="7">Menaquinone biosynthesis protein MenD</fullName>
    </alternativeName>
</protein>
<organism evidence="11 12">
    <name type="scientific">Echinimonas agarilytica</name>
    <dbReference type="NCBI Taxonomy" id="1215918"/>
    <lineage>
        <taxon>Bacteria</taxon>
        <taxon>Pseudomonadati</taxon>
        <taxon>Pseudomonadota</taxon>
        <taxon>Gammaproteobacteria</taxon>
        <taxon>Alteromonadales</taxon>
        <taxon>Echinimonadaceae</taxon>
        <taxon>Echinimonas</taxon>
    </lineage>
</organism>
<dbReference type="Pfam" id="PF16582">
    <property type="entry name" value="TPP_enzyme_M_2"/>
    <property type="match status" value="1"/>
</dbReference>
<evidence type="ECO:0000256" key="1">
    <source>
        <dbReference type="ARBA" id="ARBA00022428"/>
    </source>
</evidence>
<feature type="domain" description="Thiamine pyrophosphate enzyme N-terminal TPP-binding" evidence="9">
    <location>
        <begin position="17"/>
        <end position="125"/>
    </location>
</feature>
<evidence type="ECO:0000259" key="10">
    <source>
        <dbReference type="Pfam" id="PF16582"/>
    </source>
</evidence>
<dbReference type="InterPro" id="IPR029061">
    <property type="entry name" value="THDP-binding"/>
</dbReference>
<keyword evidence="1 7" id="KW-0474">Menaquinone biosynthesis</keyword>
<evidence type="ECO:0000259" key="9">
    <source>
        <dbReference type="Pfam" id="PF02776"/>
    </source>
</evidence>
<dbReference type="AlphaFoldDB" id="A0AA42B8N9"/>
<evidence type="ECO:0000256" key="2">
    <source>
        <dbReference type="ARBA" id="ARBA00022679"/>
    </source>
</evidence>
<dbReference type="InterPro" id="IPR012001">
    <property type="entry name" value="Thiamin_PyroP_enz_TPP-bd_dom"/>
</dbReference>
<keyword evidence="2 7" id="KW-0808">Transferase</keyword>
<dbReference type="GO" id="GO:0030976">
    <property type="term" value="F:thiamine pyrophosphate binding"/>
    <property type="evidence" value="ECO:0007669"/>
    <property type="project" value="UniProtKB-UniRule"/>
</dbReference>
<dbReference type="Pfam" id="PF02775">
    <property type="entry name" value="TPP_enzyme_C"/>
    <property type="match status" value="1"/>
</dbReference>
<dbReference type="GO" id="GO:0070204">
    <property type="term" value="F:2-succinyl-5-enolpyruvyl-6-hydroxy-3-cyclohexene-1-carboxylic-acid synthase activity"/>
    <property type="evidence" value="ECO:0007669"/>
    <property type="project" value="UniProtKB-UniRule"/>
</dbReference>
<evidence type="ECO:0000256" key="6">
    <source>
        <dbReference type="ARBA" id="ARBA00023211"/>
    </source>
</evidence>
<dbReference type="GO" id="GO:0009234">
    <property type="term" value="P:menaquinone biosynthetic process"/>
    <property type="evidence" value="ECO:0007669"/>
    <property type="project" value="UniProtKB-UniRule"/>
</dbReference>
<comment type="similarity">
    <text evidence="7">Belongs to the TPP enzyme family. MenD subfamily.</text>
</comment>
<dbReference type="CDD" id="cd02009">
    <property type="entry name" value="TPP_SHCHC_synthase"/>
    <property type="match status" value="1"/>
</dbReference>
<keyword evidence="12" id="KW-1185">Reference proteome</keyword>
<evidence type="ECO:0000256" key="5">
    <source>
        <dbReference type="ARBA" id="ARBA00023052"/>
    </source>
</evidence>
<evidence type="ECO:0000313" key="12">
    <source>
        <dbReference type="Proteomes" id="UP001165393"/>
    </source>
</evidence>
<sequence>MTNFFPTQFSHCNELYAHVLIEELSRLGVQHICIAPGSRSTPLTLAAIAHPHIQTPTHFDERGLGFFALGICKSTQAPVAVIVTSGSAVANLYPAVVEAYQTQHPIILLTADRPEELVDCGANQAIEQPGIFSHFVRASLNLDAPDTHPSLSDMLAHLNIAVHQPIQGPIHVNCPYAEPLYPSQPKQSYAELLAPIKPWLNSHQSYHQSSEQSTLVDFDLPNLPGVIIAGALFPDEQDAALKLQQQLGWLLLADVQSNLRQHDHVLCFPELALAVPDLAEHLQHCQQFLMLGGRLTSKPLMQWLANKHWQHSCQISAHPGPFDAGLVIMRRVKCRVNQAVLHHSDPATSQPEFATTVNKAISHQLQTSQTAPLSELGVAYHLKKLVPQDSMLMLGNSLSIRLFEHAHQGPQQIVSSRGASGIDGLVATAAGLAYTQEKSRLTTLVLGDLSLLHDLNSLALLSKVSAPICVIVLNNDGGNIFDALPVPDVETLDDYYRLRHGYQFKDSAAQFGLNYFAPTCLEDLETSLQHALIKGGAHLIEIVTPAGEAMTQLKQSIANAQHITL</sequence>
<keyword evidence="3 7" id="KW-0479">Metal-binding</keyword>
<dbReference type="PANTHER" id="PTHR42916">
    <property type="entry name" value="2-SUCCINYL-5-ENOLPYRUVYL-6-HYDROXY-3-CYCLOHEXENE-1-CARBOXYLATE SYNTHASE"/>
    <property type="match status" value="1"/>
</dbReference>
<comment type="catalytic activity">
    <reaction evidence="7">
        <text>isochorismate + 2-oxoglutarate + H(+) = 5-enolpyruvoyl-6-hydroxy-2-succinyl-cyclohex-3-ene-1-carboxylate + CO2</text>
        <dbReference type="Rhea" id="RHEA:25593"/>
        <dbReference type="ChEBI" id="CHEBI:15378"/>
        <dbReference type="ChEBI" id="CHEBI:16526"/>
        <dbReference type="ChEBI" id="CHEBI:16810"/>
        <dbReference type="ChEBI" id="CHEBI:29780"/>
        <dbReference type="ChEBI" id="CHEBI:58818"/>
        <dbReference type="EC" id="2.2.1.9"/>
    </reaction>
</comment>
<dbReference type="EC" id="2.2.1.9" evidence="7"/>
<dbReference type="PANTHER" id="PTHR42916:SF1">
    <property type="entry name" value="PROTEIN PHYLLO, CHLOROPLASTIC"/>
    <property type="match status" value="1"/>
</dbReference>
<dbReference type="GO" id="GO:0000287">
    <property type="term" value="F:magnesium ion binding"/>
    <property type="evidence" value="ECO:0007669"/>
    <property type="project" value="UniProtKB-UniRule"/>
</dbReference>
<comment type="subunit">
    <text evidence="7">Homodimer.</text>
</comment>
<name>A0AA42B8N9_9GAMM</name>
<dbReference type="CDD" id="cd07037">
    <property type="entry name" value="TPP_PYR_MenD"/>
    <property type="match status" value="1"/>
</dbReference>
<dbReference type="Proteomes" id="UP001165393">
    <property type="component" value="Unassembled WGS sequence"/>
</dbReference>
<evidence type="ECO:0000256" key="4">
    <source>
        <dbReference type="ARBA" id="ARBA00022842"/>
    </source>
</evidence>
<comment type="pathway">
    <text evidence="7">Quinol/quinone metabolism; 1,4-dihydroxy-2-naphthoate biosynthesis; 1,4-dihydroxy-2-naphthoate from chorismate: step 2/7.</text>
</comment>
<gene>
    <name evidence="7 11" type="primary">menD</name>
    <name evidence="11" type="ORF">NAF29_15690</name>
</gene>
<dbReference type="PIRSF" id="PIRSF004983">
    <property type="entry name" value="MenD"/>
    <property type="match status" value="1"/>
</dbReference>
<comment type="cofactor">
    <cofactor evidence="7">
        <name>Mg(2+)</name>
        <dbReference type="ChEBI" id="CHEBI:18420"/>
    </cofactor>
    <cofactor evidence="7">
        <name>Mn(2+)</name>
        <dbReference type="ChEBI" id="CHEBI:29035"/>
    </cofactor>
</comment>
<feature type="domain" description="Menaquinone biosynthesis protein MenD middle" evidence="10">
    <location>
        <begin position="193"/>
        <end position="393"/>
    </location>
</feature>
<comment type="pathway">
    <text evidence="7">Quinol/quinone metabolism; menaquinone biosynthesis.</text>
</comment>
<dbReference type="GO" id="GO:0030145">
    <property type="term" value="F:manganese ion binding"/>
    <property type="evidence" value="ECO:0007669"/>
    <property type="project" value="UniProtKB-UniRule"/>
</dbReference>
<reference evidence="11 12" key="1">
    <citation type="journal article" date="2013" name="Antonie Van Leeuwenhoek">
        <title>Echinimonas agarilytica gen. nov., sp. nov., a new gammaproteobacterium isolated from the sea urchin Strongylocentrotus intermedius.</title>
        <authorList>
            <person name="Nedashkovskaya O.I."/>
            <person name="Stenkova A.M."/>
            <person name="Zhukova N.V."/>
            <person name="Van Trappen S."/>
            <person name="Lee J.S."/>
            <person name="Kim S.B."/>
        </authorList>
    </citation>
    <scope>NUCLEOTIDE SEQUENCE [LARGE SCALE GENOMIC DNA]</scope>
    <source>
        <strain evidence="11 12">KMM 6351</strain>
    </source>
</reference>
<evidence type="ECO:0000256" key="3">
    <source>
        <dbReference type="ARBA" id="ARBA00022723"/>
    </source>
</evidence>
<proteinExistence type="inferred from homology"/>
<evidence type="ECO:0000256" key="7">
    <source>
        <dbReference type="HAMAP-Rule" id="MF_01659"/>
    </source>
</evidence>
<keyword evidence="4 7" id="KW-0460">Magnesium</keyword>
<keyword evidence="5 7" id="KW-0786">Thiamine pyrophosphate</keyword>
<comment type="cofactor">
    <cofactor evidence="7">
        <name>thiamine diphosphate</name>
        <dbReference type="ChEBI" id="CHEBI:58937"/>
    </cofactor>
    <text evidence="7">Binds 1 thiamine pyrophosphate per subunit.</text>
</comment>
<comment type="function">
    <text evidence="7">Catalyzes the thiamine diphosphate-dependent decarboxylation of 2-oxoglutarate and the subsequent addition of the resulting succinic semialdehyde-thiamine pyrophosphate anion to isochorismate to yield 2-succinyl-5-enolpyruvyl-6-hydroxy-3-cyclohexene-1-carboxylate (SEPHCHC).</text>
</comment>
<dbReference type="EMBL" id="JAMQGP010000008">
    <property type="protein sequence ID" value="MCM2681097.1"/>
    <property type="molecule type" value="Genomic_DNA"/>
</dbReference>
<accession>A0AA42B8N9</accession>
<evidence type="ECO:0000259" key="8">
    <source>
        <dbReference type="Pfam" id="PF02775"/>
    </source>
</evidence>
<feature type="domain" description="Thiamine pyrophosphate enzyme TPP-binding" evidence="8">
    <location>
        <begin position="408"/>
        <end position="542"/>
    </location>
</feature>
<dbReference type="InterPro" id="IPR004433">
    <property type="entry name" value="MenaQ_synth_MenD"/>
</dbReference>
<evidence type="ECO:0000313" key="11">
    <source>
        <dbReference type="EMBL" id="MCM2681097.1"/>
    </source>
</evidence>
<keyword evidence="6 7" id="KW-0464">Manganese</keyword>
<dbReference type="Gene3D" id="3.40.50.1220">
    <property type="entry name" value="TPP-binding domain"/>
    <property type="match status" value="1"/>
</dbReference>
<dbReference type="InterPro" id="IPR011766">
    <property type="entry name" value="TPP_enzyme_TPP-bd"/>
</dbReference>
<dbReference type="NCBIfam" id="TIGR00173">
    <property type="entry name" value="menD"/>
    <property type="match status" value="1"/>
</dbReference>
<dbReference type="Pfam" id="PF02776">
    <property type="entry name" value="TPP_enzyme_N"/>
    <property type="match status" value="1"/>
</dbReference>
<comment type="caution">
    <text evidence="11">The sequence shown here is derived from an EMBL/GenBank/DDBJ whole genome shotgun (WGS) entry which is preliminary data.</text>
</comment>